<proteinExistence type="predicted"/>
<organism evidence="2 3">
    <name type="scientific">Leishmania tarentolae</name>
    <name type="common">Sauroleishmania tarentolae</name>
    <dbReference type="NCBI Taxonomy" id="5689"/>
    <lineage>
        <taxon>Eukaryota</taxon>
        <taxon>Discoba</taxon>
        <taxon>Euglenozoa</taxon>
        <taxon>Kinetoplastea</taxon>
        <taxon>Metakinetoplastina</taxon>
        <taxon>Trypanosomatida</taxon>
        <taxon>Trypanosomatidae</taxon>
        <taxon>Leishmaniinae</taxon>
        <taxon>Leishmania</taxon>
        <taxon>lizard Leishmania</taxon>
    </lineage>
</organism>
<feature type="compositionally biased region" description="Polar residues" evidence="1">
    <location>
        <begin position="393"/>
        <end position="410"/>
    </location>
</feature>
<dbReference type="OrthoDB" id="265457at2759"/>
<dbReference type="VEuPathDB" id="TriTrypDB:LtaPh_3112700"/>
<feature type="compositionally biased region" description="Polar residues" evidence="1">
    <location>
        <begin position="1"/>
        <end position="13"/>
    </location>
</feature>
<feature type="compositionally biased region" description="Polar residues" evidence="1">
    <location>
        <begin position="43"/>
        <end position="54"/>
    </location>
</feature>
<feature type="compositionally biased region" description="Low complexity" evidence="1">
    <location>
        <begin position="534"/>
        <end position="550"/>
    </location>
</feature>
<feature type="compositionally biased region" description="Polar residues" evidence="1">
    <location>
        <begin position="418"/>
        <end position="428"/>
    </location>
</feature>
<feature type="compositionally biased region" description="Polar residues" evidence="1">
    <location>
        <begin position="638"/>
        <end position="650"/>
    </location>
</feature>
<evidence type="ECO:0000313" key="2">
    <source>
        <dbReference type="EMBL" id="GET91128.1"/>
    </source>
</evidence>
<dbReference type="AlphaFoldDB" id="A0A640KP53"/>
<feature type="region of interest" description="Disordered" evidence="1">
    <location>
        <begin position="445"/>
        <end position="501"/>
    </location>
</feature>
<feature type="region of interest" description="Disordered" evidence="1">
    <location>
        <begin position="595"/>
        <end position="718"/>
    </location>
</feature>
<sequence>MSKTMSDTASHQSAKIAERERVPGCAKPLRQEGATTPAAASKNPPSIQAESRVSQPAMASHSTRGASSCHPSRQLFPDDHERFKIESPSKSRAAVEVAFSLENTPLAGTRPPPVWCESSPFTASCGSQNSLTHLSTLYRRMATLRNSSSGVSAPGTNLFTDVEREISNQRRRYALVRHFFVSHEGVIRLNIQLQQLLKYRDLCEAEVHERLQSLPPVEAGVAAHPSARCGGVTETEYEIERVQVDLARVASSSLQLAGTLEDMDGVLAPLQSATRSHQASAEDHRNCIPSAADIERAGRRSVRNSVRSLNKDILTDTKRAGKTKPSIENSVDISESFMATHVSSTCDSSRSDSLGEPLRTSAVTTATNERPPSQPHVALAAGCMAQKVNMLSAETTARSTEPSQTQSAGVTESHDMTSRPSTEASDFTHASLSATLKLAVESATTTDTKTWPGETHFSSPQRMAESTDDNEKQGGASVKATPPPRTAIDGTGLSTPRSDHKPESWLLQTVASHRLSAPPQQPSLLLYSTKAKVTSAPSEEPHHPSSTTTPRATVLVDTPNLRTPMCAQGQRTFSSLADSPLARYRAKQANRNLERQFCSPVEGAPRHTSSDRHSPSHQAAATGAPTGVQNREKGECFVTSTRVSSATRNATLHGDPATLIEERRRPGPVKSKGNPDASPSTSAALPRDKSPLPTRRWSTTPCASLARPSSTPSPRPRKWEAAVRKPPFEGSFSSAAAVESLPPPHARGFNVPPMGQWTEFTAAAVSRIPSHPPKSSAHPSLSDDTQQRLTSPMVISAALDGGSTTPSTHFSAACTSTDSAMPAMNWNASSQAAIAVMPPPPSGSAAFLTRNGDLPSDKVTSWSPSDAAVEPYEKLQEGGRYAEVNAGVLMGGTAHDRSAELRVGGSHSIWEEVRALEIRVEDLESRTTALEKNAEKRAVLEVIGYLKARVDVLEEGTTLLEQRSNASHLRIC</sequence>
<feature type="region of interest" description="Disordered" evidence="1">
    <location>
        <begin position="1"/>
        <end position="76"/>
    </location>
</feature>
<keyword evidence="3" id="KW-1185">Reference proteome</keyword>
<feature type="region of interest" description="Disordered" evidence="1">
    <location>
        <begin position="393"/>
        <end position="428"/>
    </location>
</feature>
<name>A0A640KP53_LEITA</name>
<dbReference type="Proteomes" id="UP000419144">
    <property type="component" value="Unassembled WGS sequence"/>
</dbReference>
<gene>
    <name evidence="2" type="ORF">LtaPh_3112700</name>
</gene>
<dbReference type="EMBL" id="BLBS01000046">
    <property type="protein sequence ID" value="GET91128.1"/>
    <property type="molecule type" value="Genomic_DNA"/>
</dbReference>
<accession>A0A640KP53</accession>
<evidence type="ECO:0000313" key="3">
    <source>
        <dbReference type="Proteomes" id="UP000419144"/>
    </source>
</evidence>
<comment type="caution">
    <text evidence="2">The sequence shown here is derived from an EMBL/GenBank/DDBJ whole genome shotgun (WGS) entry which is preliminary data.</text>
</comment>
<feature type="compositionally biased region" description="Basic and acidic residues" evidence="1">
    <location>
        <begin position="604"/>
        <end position="614"/>
    </location>
</feature>
<feature type="compositionally biased region" description="Polar residues" evidence="1">
    <location>
        <begin position="60"/>
        <end position="71"/>
    </location>
</feature>
<reference evidence="2" key="1">
    <citation type="submission" date="2019-11" db="EMBL/GenBank/DDBJ databases">
        <title>Leishmania tarentolae CDS.</title>
        <authorList>
            <person name="Goto Y."/>
            <person name="Yamagishi J."/>
        </authorList>
    </citation>
    <scope>NUCLEOTIDE SEQUENCE [LARGE SCALE GENOMIC DNA]</scope>
    <source>
        <strain evidence="2">Parrot Tar II</strain>
    </source>
</reference>
<protein>
    <submittedName>
        <fullName evidence="2">Uncharacterized protein</fullName>
    </submittedName>
</protein>
<evidence type="ECO:0000256" key="1">
    <source>
        <dbReference type="SAM" id="MobiDB-lite"/>
    </source>
</evidence>
<feature type="region of interest" description="Disordered" evidence="1">
    <location>
        <begin position="531"/>
        <end position="551"/>
    </location>
</feature>